<protein>
    <submittedName>
        <fullName evidence="1">Uncharacterized protein</fullName>
    </submittedName>
</protein>
<dbReference type="EMBL" id="CP136051">
    <property type="protein sequence ID" value="WOK05351.1"/>
    <property type="molecule type" value="Genomic_DNA"/>
</dbReference>
<accession>A0ABZ0ILF0</accession>
<organism evidence="1 2">
    <name type="scientific">Imperialibacter roseus</name>
    <dbReference type="NCBI Taxonomy" id="1324217"/>
    <lineage>
        <taxon>Bacteria</taxon>
        <taxon>Pseudomonadati</taxon>
        <taxon>Bacteroidota</taxon>
        <taxon>Cytophagia</taxon>
        <taxon>Cytophagales</taxon>
        <taxon>Flammeovirgaceae</taxon>
        <taxon>Imperialibacter</taxon>
    </lineage>
</organism>
<reference evidence="1 2" key="1">
    <citation type="journal article" date="2023" name="Microbiol. Resour. Announc.">
        <title>Complete Genome Sequence of Imperialibacter roseus strain P4T.</title>
        <authorList>
            <person name="Tizabi D.R."/>
            <person name="Bachvaroff T."/>
            <person name="Hill R.T."/>
        </authorList>
    </citation>
    <scope>NUCLEOTIDE SEQUENCE [LARGE SCALE GENOMIC DNA]</scope>
    <source>
        <strain evidence="1 2">P4T</strain>
    </source>
</reference>
<sequence>MAGRSGWVGVRKAVRRGSHSDSWWQHMGKRSKEGLTAGEGFNRREGRKKEGRLKLGGWWLAETK</sequence>
<gene>
    <name evidence="1" type="ORF">RT717_19920</name>
</gene>
<dbReference type="Proteomes" id="UP001302349">
    <property type="component" value="Chromosome"/>
</dbReference>
<proteinExistence type="predicted"/>
<evidence type="ECO:0000313" key="2">
    <source>
        <dbReference type="Proteomes" id="UP001302349"/>
    </source>
</evidence>
<keyword evidence="2" id="KW-1185">Reference proteome</keyword>
<evidence type="ECO:0000313" key="1">
    <source>
        <dbReference type="EMBL" id="WOK05351.1"/>
    </source>
</evidence>
<name>A0ABZ0ILF0_9BACT</name>
<dbReference type="RefSeq" id="WP_317488110.1">
    <property type="nucleotide sequence ID" value="NZ_CP136051.1"/>
</dbReference>